<comment type="caution">
    <text evidence="6">The sequence shown here is derived from an EMBL/GenBank/DDBJ whole genome shotgun (WGS) entry which is preliminary data.</text>
</comment>
<reference evidence="6" key="1">
    <citation type="submission" date="2022-03" db="EMBL/GenBank/DDBJ databases">
        <authorList>
            <person name="Martin C."/>
        </authorList>
    </citation>
    <scope>NUCLEOTIDE SEQUENCE</scope>
</reference>
<protein>
    <recommendedName>
        <fullName evidence="5">UDP-glucuronosyltransferase</fullName>
        <ecNumber evidence="5">2.4.1.17</ecNumber>
    </recommendedName>
</protein>
<evidence type="ECO:0000256" key="1">
    <source>
        <dbReference type="ARBA" id="ARBA00009995"/>
    </source>
</evidence>
<dbReference type="PROSITE" id="PS00375">
    <property type="entry name" value="UDPGT"/>
    <property type="match status" value="1"/>
</dbReference>
<dbReference type="InterPro" id="IPR035595">
    <property type="entry name" value="UDP_glycos_trans_CS"/>
</dbReference>
<dbReference type="CDD" id="cd03784">
    <property type="entry name" value="GT1_Gtf-like"/>
    <property type="match status" value="1"/>
</dbReference>
<comment type="catalytic activity">
    <reaction evidence="5">
        <text>glucuronate acceptor + UDP-alpha-D-glucuronate = acceptor beta-D-glucuronoside + UDP + H(+)</text>
        <dbReference type="Rhea" id="RHEA:21032"/>
        <dbReference type="ChEBI" id="CHEBI:15378"/>
        <dbReference type="ChEBI" id="CHEBI:58052"/>
        <dbReference type="ChEBI" id="CHEBI:58223"/>
        <dbReference type="ChEBI" id="CHEBI:132367"/>
        <dbReference type="ChEBI" id="CHEBI:132368"/>
        <dbReference type="EC" id="2.4.1.17"/>
    </reaction>
</comment>
<dbReference type="Gene3D" id="3.40.50.2000">
    <property type="entry name" value="Glycogen Phosphorylase B"/>
    <property type="match status" value="1"/>
</dbReference>
<dbReference type="Pfam" id="PF00201">
    <property type="entry name" value="UDPGT"/>
    <property type="match status" value="1"/>
</dbReference>
<dbReference type="PANTHER" id="PTHR48043">
    <property type="entry name" value="EG:EG0003.4 PROTEIN-RELATED"/>
    <property type="match status" value="1"/>
</dbReference>
<dbReference type="OrthoDB" id="5835829at2759"/>
<dbReference type="InterPro" id="IPR002213">
    <property type="entry name" value="UDP_glucos_trans"/>
</dbReference>
<dbReference type="InterPro" id="IPR050271">
    <property type="entry name" value="UDP-glycosyltransferase"/>
</dbReference>
<keyword evidence="2 4" id="KW-0328">Glycosyltransferase</keyword>
<accession>A0A8J1TWN4</accession>
<evidence type="ECO:0000313" key="6">
    <source>
        <dbReference type="EMBL" id="CAH1790146.1"/>
    </source>
</evidence>
<organism evidence="6 7">
    <name type="scientific">Owenia fusiformis</name>
    <name type="common">Polychaete worm</name>
    <dbReference type="NCBI Taxonomy" id="6347"/>
    <lineage>
        <taxon>Eukaryota</taxon>
        <taxon>Metazoa</taxon>
        <taxon>Spiralia</taxon>
        <taxon>Lophotrochozoa</taxon>
        <taxon>Annelida</taxon>
        <taxon>Polychaeta</taxon>
        <taxon>Sedentaria</taxon>
        <taxon>Canalipalpata</taxon>
        <taxon>Sabellida</taxon>
        <taxon>Oweniida</taxon>
        <taxon>Oweniidae</taxon>
        <taxon>Owenia</taxon>
    </lineage>
</organism>
<keyword evidence="5" id="KW-0812">Transmembrane</keyword>
<comment type="subcellular location">
    <subcellularLocation>
        <location evidence="5">Membrane</location>
        <topology evidence="5">Single-pass membrane protein</topology>
    </subcellularLocation>
</comment>
<dbReference type="GO" id="GO:0015020">
    <property type="term" value="F:glucuronosyltransferase activity"/>
    <property type="evidence" value="ECO:0007669"/>
    <property type="project" value="UniProtKB-EC"/>
</dbReference>
<evidence type="ECO:0000256" key="5">
    <source>
        <dbReference type="RuleBase" id="RU362059"/>
    </source>
</evidence>
<dbReference type="GO" id="GO:0016020">
    <property type="term" value="C:membrane"/>
    <property type="evidence" value="ECO:0007669"/>
    <property type="project" value="UniProtKB-SubCell"/>
</dbReference>
<feature type="transmembrane region" description="Helical" evidence="5">
    <location>
        <begin position="484"/>
        <end position="508"/>
    </location>
</feature>
<dbReference type="Proteomes" id="UP000749559">
    <property type="component" value="Unassembled WGS sequence"/>
</dbReference>
<dbReference type="FunFam" id="3.40.50.2000:FF:000021">
    <property type="entry name" value="UDP-glucuronosyltransferase"/>
    <property type="match status" value="1"/>
</dbReference>
<evidence type="ECO:0000256" key="3">
    <source>
        <dbReference type="ARBA" id="ARBA00022679"/>
    </source>
</evidence>
<name>A0A8J1TWN4_OWEFU</name>
<dbReference type="AlphaFoldDB" id="A0A8J1TWN4"/>
<evidence type="ECO:0000313" key="7">
    <source>
        <dbReference type="Proteomes" id="UP000749559"/>
    </source>
</evidence>
<dbReference type="PANTHER" id="PTHR48043:SF145">
    <property type="entry name" value="FI06409P-RELATED"/>
    <property type="match status" value="1"/>
</dbReference>
<keyword evidence="5" id="KW-0472">Membrane</keyword>
<sequence length="525" mass="59748">MKIEMAWRQTFMVLIWTFIGLKNIGGYKILMYPYGIGVTSRVTNMEKMCNILAENGHDVSMVISNRYDESKRSIDKRVTVHKFQIPAETRLNSDVDVLRIFMDGTPSEAGEIFFKLQFSFCDSLLKSGLMERLKTMDFNLFIADQADMCSVLLLDYLDIPVIYYENGDVYNDSPLGGGLGHPTPWSFIPNLMSADLSDNMRFAERVQNVFLHLLMQMFRLKALSTAQELRDSYGYNKTVDIRNSARDRVALIFSNSHISIDYPRPRMPNHIYIGGLSILPPQPLPNHIATIMEQASEVIVVSFGSSFNELVIEKKKNVLLDVFATLPQTIVWRFDGKIPGNIPKNVHVFPWLPQSDLLGHPKTRVFVTHCGQSSTLEAIYHGVPVVAIPLAADQPYHATQLTTRANMGVRIDKNFTADDLGNAIRKVIGNETYAKNARKMSNQFRDNPISPKETFQYWVNYVIRHKGAPHLKSQGLNQLNIAQYFLLDIMAALLLLIVSLIFMVYFMCRCTLRKCKSKCQHAKKD</sequence>
<comment type="similarity">
    <text evidence="1 4">Belongs to the UDP-glycosyltransferase family.</text>
</comment>
<keyword evidence="7" id="KW-1185">Reference proteome</keyword>
<proteinExistence type="inferred from homology"/>
<evidence type="ECO:0000256" key="4">
    <source>
        <dbReference type="RuleBase" id="RU003718"/>
    </source>
</evidence>
<gene>
    <name evidence="6" type="ORF">OFUS_LOCUS15394</name>
</gene>
<dbReference type="EC" id="2.4.1.17" evidence="5"/>
<evidence type="ECO:0000256" key="2">
    <source>
        <dbReference type="ARBA" id="ARBA00022676"/>
    </source>
</evidence>
<keyword evidence="5" id="KW-1133">Transmembrane helix</keyword>
<dbReference type="EMBL" id="CAIIXF020000007">
    <property type="protein sequence ID" value="CAH1790146.1"/>
    <property type="molecule type" value="Genomic_DNA"/>
</dbReference>
<keyword evidence="3 4" id="KW-0808">Transferase</keyword>
<dbReference type="SUPFAM" id="SSF53756">
    <property type="entry name" value="UDP-Glycosyltransferase/glycogen phosphorylase"/>
    <property type="match status" value="1"/>
</dbReference>